<evidence type="ECO:0000256" key="1">
    <source>
        <dbReference type="ARBA" id="ARBA00004328"/>
    </source>
</evidence>
<evidence type="ECO:0000256" key="2">
    <source>
        <dbReference type="ARBA" id="ARBA00022844"/>
    </source>
</evidence>
<dbReference type="InterPro" id="IPR024455">
    <property type="entry name" value="Phage_capsid"/>
</dbReference>
<sequence>MNIQELYDKRAQLVADMRVVLNKVEEEKRELTAEEQSQYDAIETDVDKIGAQIQRETKLVEAERRERELMQAQALQPPKQQGLDPTQLGSGGAEKSRRQESREWIKGWSQQENEYVSTNPQVFEQRAATDPQSLTDAAGGYTVADEFLRQLHEARLESNIMRGLANVILSTSGTLTVPQVNTHGVAAWYDEEEIIVVAQDTFTRKQYSAYKAGRIMTVTNELMNDSMFDLASYCAGELGRSIGVLEEASFVAGDGSSKPTGIFTGATTGVTAASATAVTTDEILELFHSVIAAYRVAAGWIVKDSTALLVRKLKDG</sequence>
<dbReference type="EMBL" id="BARS01002951">
    <property type="protein sequence ID" value="GAF75296.1"/>
    <property type="molecule type" value="Genomic_DNA"/>
</dbReference>
<dbReference type="NCBIfam" id="TIGR01554">
    <property type="entry name" value="major_cap_HK97"/>
    <property type="match status" value="1"/>
</dbReference>
<feature type="domain" description="Phage capsid-like C-terminal" evidence="4">
    <location>
        <begin position="139"/>
        <end position="316"/>
    </location>
</feature>
<protein>
    <recommendedName>
        <fullName evidence="4">Phage capsid-like C-terminal domain-containing protein</fullName>
    </recommendedName>
</protein>
<evidence type="ECO:0000313" key="5">
    <source>
        <dbReference type="EMBL" id="GAF75296.1"/>
    </source>
</evidence>
<evidence type="ECO:0000256" key="3">
    <source>
        <dbReference type="SAM" id="MobiDB-lite"/>
    </source>
</evidence>
<dbReference type="InterPro" id="IPR054612">
    <property type="entry name" value="Phage_capsid-like_C"/>
</dbReference>
<proteinExistence type="predicted"/>
<feature type="compositionally biased region" description="Basic and acidic residues" evidence="3">
    <location>
        <begin position="94"/>
        <end position="103"/>
    </location>
</feature>
<dbReference type="SUPFAM" id="SSF56563">
    <property type="entry name" value="Major capsid protein gp5"/>
    <property type="match status" value="1"/>
</dbReference>
<organism evidence="5">
    <name type="scientific">marine sediment metagenome</name>
    <dbReference type="NCBI Taxonomy" id="412755"/>
    <lineage>
        <taxon>unclassified sequences</taxon>
        <taxon>metagenomes</taxon>
        <taxon>ecological metagenomes</taxon>
    </lineage>
</organism>
<feature type="non-terminal residue" evidence="5">
    <location>
        <position position="316"/>
    </location>
</feature>
<gene>
    <name evidence="5" type="ORF">S01H1_05669</name>
</gene>
<keyword evidence="2" id="KW-0946">Virion</keyword>
<dbReference type="AlphaFoldDB" id="X0SJK3"/>
<dbReference type="GO" id="GO:0044423">
    <property type="term" value="C:virion component"/>
    <property type="evidence" value="ECO:0007669"/>
    <property type="project" value="UniProtKB-KW"/>
</dbReference>
<accession>X0SJK3</accession>
<reference evidence="5" key="1">
    <citation type="journal article" date="2014" name="Front. Microbiol.">
        <title>High frequency of phylogenetically diverse reductive dehalogenase-homologous genes in deep subseafloor sedimentary metagenomes.</title>
        <authorList>
            <person name="Kawai M."/>
            <person name="Futagami T."/>
            <person name="Toyoda A."/>
            <person name="Takaki Y."/>
            <person name="Nishi S."/>
            <person name="Hori S."/>
            <person name="Arai W."/>
            <person name="Tsubouchi T."/>
            <person name="Morono Y."/>
            <person name="Uchiyama I."/>
            <person name="Ito T."/>
            <person name="Fujiyama A."/>
            <person name="Inagaki F."/>
            <person name="Takami H."/>
        </authorList>
    </citation>
    <scope>NUCLEOTIDE SEQUENCE</scope>
    <source>
        <strain evidence="5">Expedition CK06-06</strain>
    </source>
</reference>
<dbReference type="Pfam" id="PF05065">
    <property type="entry name" value="Phage_capsid"/>
    <property type="match status" value="1"/>
</dbReference>
<comment type="subcellular location">
    <subcellularLocation>
        <location evidence="1">Virion</location>
    </subcellularLocation>
</comment>
<name>X0SJK3_9ZZZZ</name>
<feature type="region of interest" description="Disordered" evidence="3">
    <location>
        <begin position="72"/>
        <end position="103"/>
    </location>
</feature>
<dbReference type="Gene3D" id="3.30.2400.10">
    <property type="entry name" value="Major capsid protein gp5"/>
    <property type="match status" value="1"/>
</dbReference>
<comment type="caution">
    <text evidence="5">The sequence shown here is derived from an EMBL/GenBank/DDBJ whole genome shotgun (WGS) entry which is preliminary data.</text>
</comment>
<evidence type="ECO:0000259" key="4">
    <source>
        <dbReference type="Pfam" id="PF05065"/>
    </source>
</evidence>